<evidence type="ECO:0000313" key="3">
    <source>
        <dbReference type="Proteomes" id="UP000649617"/>
    </source>
</evidence>
<sequence length="231" mass="26362">MGSSWPVTARGRWLADKSHTSRSSHTALRHPATGEAAPVGDRYNKEPIPDEEWWLRGNNRSKLLTTAPFTFYDGNPLAKKNFQAQCVGPDHSRRVAQQLGRIGHSFSEANLQVLKEDPQARRYMSQKYAQLMQRPQAVTSQSESEIRPQKSQRSTEDRNRKTRLGQLASTGLKLPKAELRQTMDGKNVIMLPNPRLPRDNVNMEIHNPMPPILGRPKFQYTFDYNGERLAM</sequence>
<organism evidence="2 3">
    <name type="scientific">Symbiodinium pilosum</name>
    <name type="common">Dinoflagellate</name>
    <dbReference type="NCBI Taxonomy" id="2952"/>
    <lineage>
        <taxon>Eukaryota</taxon>
        <taxon>Sar</taxon>
        <taxon>Alveolata</taxon>
        <taxon>Dinophyceae</taxon>
        <taxon>Suessiales</taxon>
        <taxon>Symbiodiniaceae</taxon>
        <taxon>Symbiodinium</taxon>
    </lineage>
</organism>
<dbReference type="OrthoDB" id="428555at2759"/>
<comment type="caution">
    <text evidence="2">The sequence shown here is derived from an EMBL/GenBank/DDBJ whole genome shotgun (WGS) entry which is preliminary data.</text>
</comment>
<reference evidence="2" key="1">
    <citation type="submission" date="2021-02" db="EMBL/GenBank/DDBJ databases">
        <authorList>
            <person name="Dougan E. K."/>
            <person name="Rhodes N."/>
            <person name="Thang M."/>
            <person name="Chan C."/>
        </authorList>
    </citation>
    <scope>NUCLEOTIDE SEQUENCE</scope>
</reference>
<dbReference type="EMBL" id="CAJNIZ010017358">
    <property type="protein sequence ID" value="CAE7397384.1"/>
    <property type="molecule type" value="Genomic_DNA"/>
</dbReference>
<gene>
    <name evidence="2" type="primary">tufB</name>
    <name evidence="2" type="ORF">SPIL2461_LOCUS9786</name>
</gene>
<evidence type="ECO:0000313" key="2">
    <source>
        <dbReference type="EMBL" id="CAE7397384.1"/>
    </source>
</evidence>
<dbReference type="AlphaFoldDB" id="A0A812QPK1"/>
<protein>
    <submittedName>
        <fullName evidence="2">TufB protein</fullName>
    </submittedName>
</protein>
<dbReference type="Proteomes" id="UP000649617">
    <property type="component" value="Unassembled WGS sequence"/>
</dbReference>
<keyword evidence="3" id="KW-1185">Reference proteome</keyword>
<feature type="region of interest" description="Disordered" evidence="1">
    <location>
        <begin position="130"/>
        <end position="166"/>
    </location>
</feature>
<name>A0A812QPK1_SYMPI</name>
<feature type="region of interest" description="Disordered" evidence="1">
    <location>
        <begin position="1"/>
        <end position="43"/>
    </location>
</feature>
<proteinExistence type="predicted"/>
<evidence type="ECO:0000256" key="1">
    <source>
        <dbReference type="SAM" id="MobiDB-lite"/>
    </source>
</evidence>
<accession>A0A812QPK1</accession>
<feature type="compositionally biased region" description="Basic and acidic residues" evidence="1">
    <location>
        <begin position="144"/>
        <end position="159"/>
    </location>
</feature>